<protein>
    <recommendedName>
        <fullName evidence="3">HTH tetR-type domain-containing protein</fullName>
    </recommendedName>
</protein>
<dbReference type="Pfam" id="PF00440">
    <property type="entry name" value="TetR_N"/>
    <property type="match status" value="1"/>
</dbReference>
<dbReference type="InterPro" id="IPR009057">
    <property type="entry name" value="Homeodomain-like_sf"/>
</dbReference>
<dbReference type="InterPro" id="IPR001647">
    <property type="entry name" value="HTH_TetR"/>
</dbReference>
<dbReference type="Gene3D" id="1.10.10.60">
    <property type="entry name" value="Homeodomain-like"/>
    <property type="match status" value="1"/>
</dbReference>
<dbReference type="PROSITE" id="PS50977">
    <property type="entry name" value="HTH_TETR_2"/>
    <property type="match status" value="1"/>
</dbReference>
<reference evidence="4 5" key="1">
    <citation type="submission" date="2017-10" db="EMBL/GenBank/DDBJ databases">
        <title>The draft genome sequence of Lewinella nigricans NBRC 102662.</title>
        <authorList>
            <person name="Wang K."/>
        </authorList>
    </citation>
    <scope>NUCLEOTIDE SEQUENCE [LARGE SCALE GENOMIC DNA]</scope>
    <source>
        <strain evidence="4 5">NBRC 102662</strain>
    </source>
</reference>
<proteinExistence type="predicted"/>
<dbReference type="Proteomes" id="UP000223913">
    <property type="component" value="Unassembled WGS sequence"/>
</dbReference>
<sequence>MHSIARKVEILFWINGIKAVTMDKIAQECRISKKTIYKLFGNKESMVQRIYSHVLDRIRQQQESIFRNSVDAIDELLQSTHLFSDLKAHFSKAVFDDLEVQYPDSYRQLIHFRDEFLFAFFRNNLERGITEGIYRHGINTELMARHQTMNAWLYWREDVYPAEKYSTEELRQQLLRSQLYGLVSDKGKKLLQKNCNSN</sequence>
<gene>
    <name evidence="4" type="ORF">CRP01_40680</name>
</gene>
<keyword evidence="5" id="KW-1185">Reference proteome</keyword>
<dbReference type="Gene3D" id="1.10.357.10">
    <property type="entry name" value="Tetracycline Repressor, domain 2"/>
    <property type="match status" value="1"/>
</dbReference>
<dbReference type="PANTHER" id="PTHR30328:SF54">
    <property type="entry name" value="HTH-TYPE TRANSCRIPTIONAL REPRESSOR SCO4008"/>
    <property type="match status" value="1"/>
</dbReference>
<dbReference type="GO" id="GO:0003677">
    <property type="term" value="F:DNA binding"/>
    <property type="evidence" value="ECO:0007669"/>
    <property type="project" value="UniProtKB-UniRule"/>
</dbReference>
<dbReference type="RefSeq" id="WP_099155855.1">
    <property type="nucleotide sequence ID" value="NZ_PDUD01000077.1"/>
</dbReference>
<evidence type="ECO:0000313" key="4">
    <source>
        <dbReference type="EMBL" id="PHN00736.1"/>
    </source>
</evidence>
<comment type="caution">
    <text evidence="4">The sequence shown here is derived from an EMBL/GenBank/DDBJ whole genome shotgun (WGS) entry which is preliminary data.</text>
</comment>
<evidence type="ECO:0000313" key="5">
    <source>
        <dbReference type="Proteomes" id="UP000223913"/>
    </source>
</evidence>
<dbReference type="PANTHER" id="PTHR30328">
    <property type="entry name" value="TRANSCRIPTIONAL REPRESSOR"/>
    <property type="match status" value="1"/>
</dbReference>
<keyword evidence="1 2" id="KW-0238">DNA-binding</keyword>
<dbReference type="OrthoDB" id="881297at2"/>
<dbReference type="InterPro" id="IPR036271">
    <property type="entry name" value="Tet_transcr_reg_TetR-rel_C_sf"/>
</dbReference>
<feature type="DNA-binding region" description="H-T-H motif" evidence="2">
    <location>
        <begin position="21"/>
        <end position="40"/>
    </location>
</feature>
<accession>A0A2D0MX70</accession>
<feature type="domain" description="HTH tetR-type" evidence="3">
    <location>
        <begin position="1"/>
        <end position="58"/>
    </location>
</feature>
<evidence type="ECO:0000259" key="3">
    <source>
        <dbReference type="PROSITE" id="PS50977"/>
    </source>
</evidence>
<evidence type="ECO:0000256" key="1">
    <source>
        <dbReference type="ARBA" id="ARBA00023125"/>
    </source>
</evidence>
<dbReference type="EMBL" id="PDUD01000077">
    <property type="protein sequence ID" value="PHN00736.1"/>
    <property type="molecule type" value="Genomic_DNA"/>
</dbReference>
<evidence type="ECO:0000256" key="2">
    <source>
        <dbReference type="PROSITE-ProRule" id="PRU00335"/>
    </source>
</evidence>
<name>A0A2D0MX70_FLAN2</name>
<dbReference type="SUPFAM" id="SSF48498">
    <property type="entry name" value="Tetracyclin repressor-like, C-terminal domain"/>
    <property type="match status" value="1"/>
</dbReference>
<dbReference type="AlphaFoldDB" id="A0A2D0MX70"/>
<dbReference type="SUPFAM" id="SSF46689">
    <property type="entry name" value="Homeodomain-like"/>
    <property type="match status" value="1"/>
</dbReference>
<dbReference type="InterPro" id="IPR050109">
    <property type="entry name" value="HTH-type_TetR-like_transc_reg"/>
</dbReference>
<organism evidence="4 5">
    <name type="scientific">Flavilitoribacter nigricans (strain ATCC 23147 / DSM 23189 / NBRC 102662 / NCIMB 1420 / SS-2)</name>
    <name type="common">Lewinella nigricans</name>
    <dbReference type="NCBI Taxonomy" id="1122177"/>
    <lineage>
        <taxon>Bacteria</taxon>
        <taxon>Pseudomonadati</taxon>
        <taxon>Bacteroidota</taxon>
        <taxon>Saprospiria</taxon>
        <taxon>Saprospirales</taxon>
        <taxon>Lewinellaceae</taxon>
        <taxon>Flavilitoribacter</taxon>
    </lineage>
</organism>